<dbReference type="SMART" id="SM00066">
    <property type="entry name" value="GAL4"/>
    <property type="match status" value="1"/>
</dbReference>
<keyword evidence="10" id="KW-1185">Reference proteome</keyword>
<dbReference type="PROSITE" id="PS00463">
    <property type="entry name" value="ZN2_CY6_FUNGAL_1"/>
    <property type="match status" value="1"/>
</dbReference>
<name>A0AAV9PWA5_9PEZI</name>
<evidence type="ECO:0000313" key="10">
    <source>
        <dbReference type="Proteomes" id="UP001345827"/>
    </source>
</evidence>
<dbReference type="GO" id="GO:0006351">
    <property type="term" value="P:DNA-templated transcription"/>
    <property type="evidence" value="ECO:0007669"/>
    <property type="project" value="InterPro"/>
</dbReference>
<feature type="domain" description="Zn(2)-C6 fungal-type" evidence="8">
    <location>
        <begin position="16"/>
        <end position="46"/>
    </location>
</feature>
<keyword evidence="2" id="KW-0479">Metal-binding</keyword>
<dbReference type="InterPro" id="IPR051615">
    <property type="entry name" value="Transcr_Regulatory_Elem"/>
</dbReference>
<dbReference type="SUPFAM" id="SSF57701">
    <property type="entry name" value="Zn2/Cys6 DNA-binding domain"/>
    <property type="match status" value="1"/>
</dbReference>
<dbReference type="PANTHER" id="PTHR31313">
    <property type="entry name" value="TY1 ENHANCER ACTIVATOR"/>
    <property type="match status" value="1"/>
</dbReference>
<dbReference type="Pfam" id="PF04082">
    <property type="entry name" value="Fungal_trans"/>
    <property type="match status" value="1"/>
</dbReference>
<organism evidence="9 10">
    <name type="scientific">Vermiconidia calcicola</name>
    <dbReference type="NCBI Taxonomy" id="1690605"/>
    <lineage>
        <taxon>Eukaryota</taxon>
        <taxon>Fungi</taxon>
        <taxon>Dikarya</taxon>
        <taxon>Ascomycota</taxon>
        <taxon>Pezizomycotina</taxon>
        <taxon>Dothideomycetes</taxon>
        <taxon>Dothideomycetidae</taxon>
        <taxon>Mycosphaerellales</taxon>
        <taxon>Extremaceae</taxon>
        <taxon>Vermiconidia</taxon>
    </lineage>
</organism>
<dbReference type="InterPro" id="IPR036864">
    <property type="entry name" value="Zn2-C6_fun-type_DNA-bd_sf"/>
</dbReference>
<dbReference type="GO" id="GO:0008270">
    <property type="term" value="F:zinc ion binding"/>
    <property type="evidence" value="ECO:0007669"/>
    <property type="project" value="InterPro"/>
</dbReference>
<keyword evidence="7" id="KW-0539">Nucleus</keyword>
<evidence type="ECO:0000256" key="3">
    <source>
        <dbReference type="ARBA" id="ARBA00022833"/>
    </source>
</evidence>
<dbReference type="PROSITE" id="PS50048">
    <property type="entry name" value="ZN2_CY6_FUNGAL_2"/>
    <property type="match status" value="1"/>
</dbReference>
<accession>A0AAV9PWA5</accession>
<reference evidence="9 10" key="1">
    <citation type="submission" date="2023-06" db="EMBL/GenBank/DDBJ databases">
        <title>Black Yeasts Isolated from many extreme environments.</title>
        <authorList>
            <person name="Coleine C."/>
            <person name="Stajich J.E."/>
            <person name="Selbmann L."/>
        </authorList>
    </citation>
    <scope>NUCLEOTIDE SEQUENCE [LARGE SCALE GENOMIC DNA]</scope>
    <source>
        <strain evidence="9 10">CCFEE 5887</strain>
    </source>
</reference>
<comment type="subcellular location">
    <subcellularLocation>
        <location evidence="1">Nucleus</location>
    </subcellularLocation>
</comment>
<keyword evidence="6" id="KW-0804">Transcription</keyword>
<evidence type="ECO:0000259" key="8">
    <source>
        <dbReference type="PROSITE" id="PS50048"/>
    </source>
</evidence>
<evidence type="ECO:0000256" key="5">
    <source>
        <dbReference type="ARBA" id="ARBA00023125"/>
    </source>
</evidence>
<dbReference type="GO" id="GO:0005634">
    <property type="term" value="C:nucleus"/>
    <property type="evidence" value="ECO:0007669"/>
    <property type="project" value="UniProtKB-SubCell"/>
</dbReference>
<proteinExistence type="predicted"/>
<protein>
    <recommendedName>
        <fullName evidence="8">Zn(2)-C6 fungal-type domain-containing protein</fullName>
    </recommendedName>
</protein>
<dbReference type="Pfam" id="PF00172">
    <property type="entry name" value="Zn_clus"/>
    <property type="match status" value="1"/>
</dbReference>
<dbReference type="Proteomes" id="UP001345827">
    <property type="component" value="Unassembled WGS sequence"/>
</dbReference>
<evidence type="ECO:0000256" key="4">
    <source>
        <dbReference type="ARBA" id="ARBA00023015"/>
    </source>
</evidence>
<keyword evidence="4" id="KW-0805">Transcription regulation</keyword>
<evidence type="ECO:0000256" key="2">
    <source>
        <dbReference type="ARBA" id="ARBA00022723"/>
    </source>
</evidence>
<dbReference type="AlphaFoldDB" id="A0AAV9PWA5"/>
<dbReference type="PANTHER" id="PTHR31313:SF86">
    <property type="entry name" value="ZN(2)-C6 FUNGAL-TYPE DOMAIN-CONTAINING PROTEIN"/>
    <property type="match status" value="1"/>
</dbReference>
<evidence type="ECO:0000256" key="6">
    <source>
        <dbReference type="ARBA" id="ARBA00023163"/>
    </source>
</evidence>
<gene>
    <name evidence="9" type="ORF">LTR25_009230</name>
</gene>
<comment type="caution">
    <text evidence="9">The sequence shown here is derived from an EMBL/GenBank/DDBJ whole genome shotgun (WGS) entry which is preliminary data.</text>
</comment>
<dbReference type="Gene3D" id="4.10.240.10">
    <property type="entry name" value="Zn(2)-C6 fungal-type DNA-binding domain"/>
    <property type="match status" value="1"/>
</dbReference>
<dbReference type="GO" id="GO:0000981">
    <property type="term" value="F:DNA-binding transcription factor activity, RNA polymerase II-specific"/>
    <property type="evidence" value="ECO:0007669"/>
    <property type="project" value="InterPro"/>
</dbReference>
<dbReference type="InterPro" id="IPR007219">
    <property type="entry name" value="XnlR_reg_dom"/>
</dbReference>
<evidence type="ECO:0000313" key="9">
    <source>
        <dbReference type="EMBL" id="KAK5529986.1"/>
    </source>
</evidence>
<dbReference type="GO" id="GO:0003677">
    <property type="term" value="F:DNA binding"/>
    <property type="evidence" value="ECO:0007669"/>
    <property type="project" value="UniProtKB-KW"/>
</dbReference>
<dbReference type="InterPro" id="IPR001138">
    <property type="entry name" value="Zn2Cys6_DnaBD"/>
</dbReference>
<keyword evidence="3" id="KW-0862">Zinc</keyword>
<dbReference type="CDD" id="cd00067">
    <property type="entry name" value="GAL4"/>
    <property type="match status" value="1"/>
</dbReference>
<dbReference type="EMBL" id="JAXLQG010000020">
    <property type="protein sequence ID" value="KAK5529986.1"/>
    <property type="molecule type" value="Genomic_DNA"/>
</dbReference>
<dbReference type="SMART" id="SM00906">
    <property type="entry name" value="Fungal_trans"/>
    <property type="match status" value="1"/>
</dbReference>
<dbReference type="CDD" id="cd12148">
    <property type="entry name" value="fungal_TF_MHR"/>
    <property type="match status" value="1"/>
</dbReference>
<sequence>MNDKSQQAGPKSLARACLSCRTRKIRCDTAQPRCGACTTQGKECVYKQEAPHKRPTFARIHELQKHIASLDAFIGHLKSAALPDRDRLLTLVSISNGHAQLPDEHRAEREAEAHFLPHSQDLSHSPAHLRDASVRARSLTRRTSLGSLADSSDEEYDIGPFLSVDEAGKPSSFGPSSALHYHPHPGNGSNLVQSAASLARDHIRNALIAEAALQRQKERHLASLPDIHGVPTELATHLLDLHWSRQHHTLLLTYRPAIMRDLLRNGPQCSRFLVHALFACSSKFSARIEVRDDPADPSTAGRRFFRRCDELLAEDSLLIYPKVPTVVGLLLLGSSYNARGETSKGWLYTGYALRMIYDLGLHLDPKETSDSPEQVEIRRRVFWGAFVSDKLQSLYLGRPAAINLRDSHVSRDFLDTLEEQEVYAPYTDPKYPSLQHASTFAGTPIYSVSTFQQLCLLSKIMTKIITTFYVVGANPRNAQASLQLVDNALQSWRENLPANLDFQPRDMQESSASLPPPNLMNVHALYHSLLILLHRPFISDGHLRSTATPALSWGRCTSAARSITSIAQAWKTAYSLRGAPYLLSYAIYVACTIHVRNSAAEASGTNREHRSLLGASLTCLEQLCMANPGVAKPMKIIQRLMEASKIELQQGKYHDAPRMLSLVAHKSVPEENAFPSYSPASFDFDTIYSMFPARNAANPNLQCSGEALFDSNIPDDPLFGLMDESMLSFADVTDTFFNGTSEF</sequence>
<evidence type="ECO:0000256" key="7">
    <source>
        <dbReference type="ARBA" id="ARBA00023242"/>
    </source>
</evidence>
<evidence type="ECO:0000256" key="1">
    <source>
        <dbReference type="ARBA" id="ARBA00004123"/>
    </source>
</evidence>
<keyword evidence="5" id="KW-0238">DNA-binding</keyword>